<feature type="compositionally biased region" description="Basic and acidic residues" evidence="3">
    <location>
        <begin position="292"/>
        <end position="307"/>
    </location>
</feature>
<dbReference type="PANTHER" id="PTHR43158:SF2">
    <property type="entry name" value="SKFA PEPTIDE EXPORT ATP-BINDING PROTEIN SKFE"/>
    <property type="match status" value="1"/>
</dbReference>
<evidence type="ECO:0000256" key="2">
    <source>
        <dbReference type="ARBA" id="ARBA00022840"/>
    </source>
</evidence>
<dbReference type="InterPro" id="IPR027417">
    <property type="entry name" value="P-loop_NTPase"/>
</dbReference>
<evidence type="ECO:0000313" key="5">
    <source>
        <dbReference type="EMBL" id="CAE0412048.1"/>
    </source>
</evidence>
<dbReference type="SMART" id="SM00382">
    <property type="entry name" value="AAA"/>
    <property type="match status" value="1"/>
</dbReference>
<protein>
    <recommendedName>
        <fullName evidence="4">ABC transporter domain-containing protein</fullName>
    </recommendedName>
</protein>
<feature type="region of interest" description="Disordered" evidence="3">
    <location>
        <begin position="292"/>
        <end position="343"/>
    </location>
</feature>
<dbReference type="GO" id="GO:0005524">
    <property type="term" value="F:ATP binding"/>
    <property type="evidence" value="ECO:0007669"/>
    <property type="project" value="UniProtKB-KW"/>
</dbReference>
<dbReference type="Pfam" id="PF00005">
    <property type="entry name" value="ABC_tran"/>
    <property type="match status" value="1"/>
</dbReference>
<dbReference type="InterPro" id="IPR003439">
    <property type="entry name" value="ABC_transporter-like_ATP-bd"/>
</dbReference>
<evidence type="ECO:0000256" key="3">
    <source>
        <dbReference type="SAM" id="MobiDB-lite"/>
    </source>
</evidence>
<keyword evidence="1" id="KW-0547">Nucleotide-binding</keyword>
<dbReference type="SUPFAM" id="SSF52540">
    <property type="entry name" value="P-loop containing nucleoside triphosphate hydrolases"/>
    <property type="match status" value="1"/>
</dbReference>
<dbReference type="GO" id="GO:0016887">
    <property type="term" value="F:ATP hydrolysis activity"/>
    <property type="evidence" value="ECO:0007669"/>
    <property type="project" value="InterPro"/>
</dbReference>
<evidence type="ECO:0000256" key="1">
    <source>
        <dbReference type="ARBA" id="ARBA00022741"/>
    </source>
</evidence>
<evidence type="ECO:0000259" key="4">
    <source>
        <dbReference type="PROSITE" id="PS50893"/>
    </source>
</evidence>
<dbReference type="PANTHER" id="PTHR43158">
    <property type="entry name" value="SKFA PEPTIDE EXPORT ATP-BINDING PROTEIN SKFE"/>
    <property type="match status" value="1"/>
</dbReference>
<proteinExistence type="predicted"/>
<name>A0A7S3L594_9STRA</name>
<dbReference type="PROSITE" id="PS50893">
    <property type="entry name" value="ABC_TRANSPORTER_2"/>
    <property type="match status" value="1"/>
</dbReference>
<reference evidence="5" key="1">
    <citation type="submission" date="2021-01" db="EMBL/GenBank/DDBJ databases">
        <authorList>
            <person name="Corre E."/>
            <person name="Pelletier E."/>
            <person name="Niang G."/>
            <person name="Scheremetjew M."/>
            <person name="Finn R."/>
            <person name="Kale V."/>
            <person name="Holt S."/>
            <person name="Cochrane G."/>
            <person name="Meng A."/>
            <person name="Brown T."/>
            <person name="Cohen L."/>
        </authorList>
    </citation>
    <scope>NUCLEOTIDE SEQUENCE</scope>
    <source>
        <strain evidence="5">CCMP127</strain>
    </source>
</reference>
<dbReference type="CDD" id="cd00267">
    <property type="entry name" value="ABC_ATPase"/>
    <property type="match status" value="1"/>
</dbReference>
<feature type="compositionally biased region" description="Basic and acidic residues" evidence="3">
    <location>
        <begin position="319"/>
        <end position="343"/>
    </location>
</feature>
<gene>
    <name evidence="5" type="ORF">ACOF00016_LOCUS9325</name>
</gene>
<sequence>MCIADAEAEKVSKPVAAIKNLNFSYEAGKKNLVGVNCTIEPNSRIILIGANGAGKSTLMRILTGQIWTNLEFEEFDVCGTAKPNDQSHGIAYLGGTWKRRRTGFEGVCPYTMDCAAGEMMEKWQEKYKERRDELVRVLGINLEWRMHECSDGQRKKVRLMIKLLKPFQLCVIDEFAADLDIFSRKRFFDYLTKECTERGASVLYATHIFDQADEWATHIAFMQLDKTLSPIHHLATYEPYQEILARTGANRAMCPMYVLVLEELERQYRNHSDVFADDDKCFADVIMEEQGKELAGDRHDSEKHGDESGWLDGRLTRQLIKEEKQKAREERANKRRAAEEQEQ</sequence>
<dbReference type="Gene3D" id="3.40.50.300">
    <property type="entry name" value="P-loop containing nucleotide triphosphate hydrolases"/>
    <property type="match status" value="1"/>
</dbReference>
<dbReference type="AlphaFoldDB" id="A0A7S3L594"/>
<organism evidence="5">
    <name type="scientific">Amphora coffeiformis</name>
    <dbReference type="NCBI Taxonomy" id="265554"/>
    <lineage>
        <taxon>Eukaryota</taxon>
        <taxon>Sar</taxon>
        <taxon>Stramenopiles</taxon>
        <taxon>Ochrophyta</taxon>
        <taxon>Bacillariophyta</taxon>
        <taxon>Bacillariophyceae</taxon>
        <taxon>Bacillariophycidae</taxon>
        <taxon>Thalassiophysales</taxon>
        <taxon>Catenulaceae</taxon>
        <taxon>Amphora</taxon>
    </lineage>
</organism>
<keyword evidence="2" id="KW-0067">ATP-binding</keyword>
<feature type="domain" description="ABC transporter" evidence="4">
    <location>
        <begin position="16"/>
        <end position="249"/>
    </location>
</feature>
<dbReference type="EMBL" id="HBIM01011221">
    <property type="protein sequence ID" value="CAE0412048.1"/>
    <property type="molecule type" value="Transcribed_RNA"/>
</dbReference>
<accession>A0A7S3L594</accession>
<dbReference type="InterPro" id="IPR003593">
    <property type="entry name" value="AAA+_ATPase"/>
</dbReference>